<comment type="caution">
    <text evidence="2">The sequence shown here is derived from an EMBL/GenBank/DDBJ whole genome shotgun (WGS) entry which is preliminary data.</text>
</comment>
<gene>
    <name evidence="2" type="ORF">HPB48_001508</name>
</gene>
<keyword evidence="3" id="KW-1185">Reference proteome</keyword>
<dbReference type="InterPro" id="IPR001310">
    <property type="entry name" value="Histidine_triad_HIT"/>
</dbReference>
<feature type="region of interest" description="Disordered" evidence="1">
    <location>
        <begin position="1"/>
        <end position="24"/>
    </location>
</feature>
<dbReference type="PANTHER" id="PTHR23089">
    <property type="entry name" value="HISTIDINE TRIAD HIT PROTEIN"/>
    <property type="match status" value="1"/>
</dbReference>
<dbReference type="OrthoDB" id="672793at2759"/>
<proteinExistence type="predicted"/>
<protein>
    <recommendedName>
        <fullName evidence="4">Tick transposon</fullName>
    </recommendedName>
</protein>
<reference evidence="2 3" key="1">
    <citation type="journal article" date="2020" name="Cell">
        <title>Large-Scale Comparative Analyses of Tick Genomes Elucidate Their Genetic Diversity and Vector Capacities.</title>
        <authorList>
            <consortium name="Tick Genome and Microbiome Consortium (TIGMIC)"/>
            <person name="Jia N."/>
            <person name="Wang J."/>
            <person name="Shi W."/>
            <person name="Du L."/>
            <person name="Sun Y."/>
            <person name="Zhan W."/>
            <person name="Jiang J.F."/>
            <person name="Wang Q."/>
            <person name="Zhang B."/>
            <person name="Ji P."/>
            <person name="Bell-Sakyi L."/>
            <person name="Cui X.M."/>
            <person name="Yuan T.T."/>
            <person name="Jiang B.G."/>
            <person name="Yang W.F."/>
            <person name="Lam T.T."/>
            <person name="Chang Q.C."/>
            <person name="Ding S.J."/>
            <person name="Wang X.J."/>
            <person name="Zhu J.G."/>
            <person name="Ruan X.D."/>
            <person name="Zhao L."/>
            <person name="Wei J.T."/>
            <person name="Ye R.Z."/>
            <person name="Que T.C."/>
            <person name="Du C.H."/>
            <person name="Zhou Y.H."/>
            <person name="Cheng J.X."/>
            <person name="Dai P.F."/>
            <person name="Guo W.B."/>
            <person name="Han X.H."/>
            <person name="Huang E.J."/>
            <person name="Li L.F."/>
            <person name="Wei W."/>
            <person name="Gao Y.C."/>
            <person name="Liu J.Z."/>
            <person name="Shao H.Z."/>
            <person name="Wang X."/>
            <person name="Wang C.C."/>
            <person name="Yang T.C."/>
            <person name="Huo Q.B."/>
            <person name="Li W."/>
            <person name="Chen H.Y."/>
            <person name="Chen S.E."/>
            <person name="Zhou L.G."/>
            <person name="Ni X.B."/>
            <person name="Tian J.H."/>
            <person name="Sheng Y."/>
            <person name="Liu T."/>
            <person name="Pan Y.S."/>
            <person name="Xia L.Y."/>
            <person name="Li J."/>
            <person name="Zhao F."/>
            <person name="Cao W.C."/>
        </authorList>
    </citation>
    <scope>NUCLEOTIDE SEQUENCE [LARGE SCALE GENOMIC DNA]</scope>
    <source>
        <strain evidence="2">HaeL-2018</strain>
    </source>
</reference>
<evidence type="ECO:0000256" key="1">
    <source>
        <dbReference type="SAM" id="MobiDB-lite"/>
    </source>
</evidence>
<dbReference type="AlphaFoldDB" id="A0A9J6GQC9"/>
<accession>A0A9J6GQC9</accession>
<name>A0A9J6GQC9_HAELO</name>
<sequence length="207" mass="23278">MSSRSSSDEVEKAKNATPSAGKPTVFSKILDGSIPADIIYKDDKLLGHLMLTAKKVAAQEKLNNGYRLGKGASRSPSPPSLRTAYREILLEQRLGRRRFPAPHPSLTRMEEVLLRQLHTNTLPIPATLHKYYPDIYPTPQCPHCDQTGDLLHTMWHCTQNPNMKNITPNNRSTTQWEATLLNPHPACQKWLADRAERATRRPLAAPD</sequence>
<evidence type="ECO:0000313" key="3">
    <source>
        <dbReference type="Proteomes" id="UP000821853"/>
    </source>
</evidence>
<feature type="compositionally biased region" description="Basic and acidic residues" evidence="1">
    <location>
        <begin position="1"/>
        <end position="14"/>
    </location>
</feature>
<evidence type="ECO:0000313" key="2">
    <source>
        <dbReference type="EMBL" id="KAH9380718.1"/>
    </source>
</evidence>
<dbReference type="EMBL" id="JABSTR010000010">
    <property type="protein sequence ID" value="KAH9380718.1"/>
    <property type="molecule type" value="Genomic_DNA"/>
</dbReference>
<dbReference type="Proteomes" id="UP000821853">
    <property type="component" value="Chromosome 8"/>
</dbReference>
<dbReference type="VEuPathDB" id="VectorBase:HLOH_044340"/>
<evidence type="ECO:0008006" key="4">
    <source>
        <dbReference type="Google" id="ProtNLM"/>
    </source>
</evidence>
<organism evidence="2 3">
    <name type="scientific">Haemaphysalis longicornis</name>
    <name type="common">Bush tick</name>
    <dbReference type="NCBI Taxonomy" id="44386"/>
    <lineage>
        <taxon>Eukaryota</taxon>
        <taxon>Metazoa</taxon>
        <taxon>Ecdysozoa</taxon>
        <taxon>Arthropoda</taxon>
        <taxon>Chelicerata</taxon>
        <taxon>Arachnida</taxon>
        <taxon>Acari</taxon>
        <taxon>Parasitiformes</taxon>
        <taxon>Ixodida</taxon>
        <taxon>Ixodoidea</taxon>
        <taxon>Ixodidae</taxon>
        <taxon>Haemaphysalinae</taxon>
        <taxon>Haemaphysalis</taxon>
    </lineage>
</organism>